<dbReference type="SUPFAM" id="SSF57756">
    <property type="entry name" value="Retrovirus zinc finger-like domains"/>
    <property type="match status" value="1"/>
</dbReference>
<dbReference type="GO" id="GO:0008270">
    <property type="term" value="F:zinc ion binding"/>
    <property type="evidence" value="ECO:0007669"/>
    <property type="project" value="InterPro"/>
</dbReference>
<dbReference type="EMBL" id="BFEA01000126">
    <property type="protein sequence ID" value="GBG70187.1"/>
    <property type="molecule type" value="Genomic_DNA"/>
</dbReference>
<name>A0A388KJH9_CHABU</name>
<accession>A0A388KJH9</accession>
<evidence type="ECO:0000256" key="1">
    <source>
        <dbReference type="SAM" id="MobiDB-lite"/>
    </source>
</evidence>
<comment type="caution">
    <text evidence="2">The sequence shown here is derived from an EMBL/GenBank/DDBJ whole genome shotgun (WGS) entry which is preliminary data.</text>
</comment>
<dbReference type="Proteomes" id="UP000265515">
    <property type="component" value="Unassembled WGS sequence"/>
</dbReference>
<evidence type="ECO:0000313" key="2">
    <source>
        <dbReference type="EMBL" id="GBG70187.1"/>
    </source>
</evidence>
<keyword evidence="3" id="KW-1185">Reference proteome</keyword>
<feature type="compositionally biased region" description="Basic and acidic residues" evidence="1">
    <location>
        <begin position="24"/>
        <end position="78"/>
    </location>
</feature>
<reference evidence="2 3" key="1">
    <citation type="journal article" date="2018" name="Cell">
        <title>The Chara Genome: Secondary Complexity and Implications for Plant Terrestrialization.</title>
        <authorList>
            <person name="Nishiyama T."/>
            <person name="Sakayama H."/>
            <person name="Vries J.D."/>
            <person name="Buschmann H."/>
            <person name="Saint-Marcoux D."/>
            <person name="Ullrich K.K."/>
            <person name="Haas F.B."/>
            <person name="Vanderstraeten L."/>
            <person name="Becker D."/>
            <person name="Lang D."/>
            <person name="Vosolsobe S."/>
            <person name="Rombauts S."/>
            <person name="Wilhelmsson P.K.I."/>
            <person name="Janitza P."/>
            <person name="Kern R."/>
            <person name="Heyl A."/>
            <person name="Rumpler F."/>
            <person name="Villalobos L.I.A.C."/>
            <person name="Clay J.M."/>
            <person name="Skokan R."/>
            <person name="Toyoda A."/>
            <person name="Suzuki Y."/>
            <person name="Kagoshima H."/>
            <person name="Schijlen E."/>
            <person name="Tajeshwar N."/>
            <person name="Catarino B."/>
            <person name="Hetherington A.J."/>
            <person name="Saltykova A."/>
            <person name="Bonnot C."/>
            <person name="Breuninger H."/>
            <person name="Symeonidi A."/>
            <person name="Radhakrishnan G.V."/>
            <person name="Van Nieuwerburgh F."/>
            <person name="Deforce D."/>
            <person name="Chang C."/>
            <person name="Karol K.G."/>
            <person name="Hedrich R."/>
            <person name="Ulvskov P."/>
            <person name="Glockner G."/>
            <person name="Delwiche C.F."/>
            <person name="Petrasek J."/>
            <person name="Van de Peer Y."/>
            <person name="Friml J."/>
            <person name="Beilby M."/>
            <person name="Dolan L."/>
            <person name="Kohara Y."/>
            <person name="Sugano S."/>
            <person name="Fujiyama A."/>
            <person name="Delaux P.-M."/>
            <person name="Quint M."/>
            <person name="TheiBen G."/>
            <person name="Hagemann M."/>
            <person name="Harholt J."/>
            <person name="Dunand C."/>
            <person name="Zachgo S."/>
            <person name="Langdale J."/>
            <person name="Maumus F."/>
            <person name="Straeten D.V.D."/>
            <person name="Gould S.B."/>
            <person name="Rensing S.A."/>
        </authorList>
    </citation>
    <scope>NUCLEOTIDE SEQUENCE [LARGE SCALE GENOMIC DNA]</scope>
    <source>
        <strain evidence="2 3">S276</strain>
    </source>
</reference>
<gene>
    <name evidence="2" type="ORF">CBR_g6318</name>
</gene>
<evidence type="ECO:0000313" key="3">
    <source>
        <dbReference type="Proteomes" id="UP000265515"/>
    </source>
</evidence>
<organism evidence="2 3">
    <name type="scientific">Chara braunii</name>
    <name type="common">Braun's stonewort</name>
    <dbReference type="NCBI Taxonomy" id="69332"/>
    <lineage>
        <taxon>Eukaryota</taxon>
        <taxon>Viridiplantae</taxon>
        <taxon>Streptophyta</taxon>
        <taxon>Charophyceae</taxon>
        <taxon>Charales</taxon>
        <taxon>Characeae</taxon>
        <taxon>Chara</taxon>
    </lineage>
</organism>
<evidence type="ECO:0008006" key="4">
    <source>
        <dbReference type="Google" id="ProtNLM"/>
    </source>
</evidence>
<proteinExistence type="predicted"/>
<dbReference type="Gene3D" id="4.10.60.10">
    <property type="entry name" value="Zinc finger, CCHC-type"/>
    <property type="match status" value="1"/>
</dbReference>
<feature type="region of interest" description="Disordered" evidence="1">
    <location>
        <begin position="1"/>
        <end position="193"/>
    </location>
</feature>
<dbReference type="GO" id="GO:0003676">
    <property type="term" value="F:nucleic acid binding"/>
    <property type="evidence" value="ECO:0007669"/>
    <property type="project" value="InterPro"/>
</dbReference>
<protein>
    <recommendedName>
        <fullName evidence="4">CCHC-type domain-containing protein</fullName>
    </recommendedName>
</protein>
<dbReference type="InterPro" id="IPR036875">
    <property type="entry name" value="Znf_CCHC_sf"/>
</dbReference>
<dbReference type="Gramene" id="GBG70187">
    <property type="protein sequence ID" value="GBG70187"/>
    <property type="gene ID" value="CBR_g6318"/>
</dbReference>
<dbReference type="AlphaFoldDB" id="A0A388KJH9"/>
<feature type="compositionally biased region" description="Basic and acidic residues" evidence="1">
    <location>
        <begin position="107"/>
        <end position="151"/>
    </location>
</feature>
<sequence>MTNIETKMGATTYRGKPGSPYSLRWDRRNTDPLWSMEDRNPRTLADNRVRERDEDGGRRRDEEIDRDRRGDRYRRMDTFSRGGRQEQYPRSPRYDRNVEGYRSPDNFNRRDRDDSRGRWESDRDRRDGYRSGYERAEQGGGRRDDSREQYDRGGYPASSGYPKSPNYPKSYGPSNQDVTPATGLGPRGVEHRPPTPRNSCIYCKGENHVKRDCPDLRRVIGEGLVVLDERKYVKWADDLGDVSMFPSMKENVEARRVRPRKGKDVAKS</sequence>